<dbReference type="STRING" id="797302.Halru_0122"/>
<keyword evidence="2" id="KW-1133">Transmembrane helix</keyword>
<proteinExistence type="predicted"/>
<evidence type="ECO:0000256" key="2">
    <source>
        <dbReference type="SAM" id="Phobius"/>
    </source>
</evidence>
<evidence type="ECO:0000256" key="1">
    <source>
        <dbReference type="SAM" id="MobiDB-lite"/>
    </source>
</evidence>
<feature type="compositionally biased region" description="Low complexity" evidence="1">
    <location>
        <begin position="48"/>
        <end position="64"/>
    </location>
</feature>
<feature type="compositionally biased region" description="Acidic residues" evidence="1">
    <location>
        <begin position="519"/>
        <end position="529"/>
    </location>
</feature>
<dbReference type="InterPro" id="IPR047792">
    <property type="entry name" value="Hvo_1808-like"/>
</dbReference>
<dbReference type="HOGENOM" id="CLU_027187_0_0_2"/>
<sequence>MFPTRTRVFVVLLAVMLVVPLAVGPAAGAGATAVTDESPATSPDGLQPAASETAAPATPPIAAQTDDRPENPTTSETIGYVDGYWYDDSLPVDDRDGAHVPEDELQAVVYRSMARVETIRERTFETTPDVDVITREEFQNDTGALFGNITERDELLENVRYEALFMVDRERDAVEAYKELYGGSVAGYYEPSTDQIVLVSNDLESVEVNENTLAHELVHALQDQLFGLEDFDRSTTNKDAAVNGLVEGDASFVDQQYAERCQAEWTCLVPETDQPDQDGISWGQYFSMFMPYDEGPDFVEHVYDEGGWAAVDARYEDDIPASASEIIHPGTDREPIDFDIEDRSTEKWSPLAINDTVSRLTMGEGTIVSMFADGTVTGEPSVLSSNEFLTYSGDIQYDQPISDGWAGGELVVYTTDAETVEESGFVWQTEWTDADDASEFRDGYLDLLSLHDAEPVDGVQNTLRIEEAYPGSYAIEQDGSTVTIVRAPSTAELSEIREGTAPDGSHTIDHNIFGGEGSESSDGESESGDDSAAGGGDAGGDPIPGFGVLAAVIGTLLAVAVRHRR</sequence>
<keyword evidence="2" id="KW-0812">Transmembrane</keyword>
<dbReference type="GO" id="GO:0008237">
    <property type="term" value="F:metallopeptidase activity"/>
    <property type="evidence" value="ECO:0007669"/>
    <property type="project" value="InterPro"/>
</dbReference>
<dbReference type="AlphaFoldDB" id="L0I7V2"/>
<evidence type="ECO:0000313" key="3">
    <source>
        <dbReference type="EMBL" id="AGB14774.1"/>
    </source>
</evidence>
<dbReference type="KEGG" id="hru:Halru_0122"/>
<feature type="region of interest" description="Disordered" evidence="1">
    <location>
        <begin position="32"/>
        <end position="79"/>
    </location>
</feature>
<dbReference type="Proteomes" id="UP000010846">
    <property type="component" value="Chromosome"/>
</dbReference>
<dbReference type="InterPro" id="IPR024079">
    <property type="entry name" value="MetalloPept_cat_dom_sf"/>
</dbReference>
<keyword evidence="4" id="KW-1185">Reference proteome</keyword>
<feature type="region of interest" description="Disordered" evidence="1">
    <location>
        <begin position="496"/>
        <end position="541"/>
    </location>
</feature>
<name>L0I7V2_HALRX</name>
<dbReference type="Gene3D" id="3.40.390.10">
    <property type="entry name" value="Collagenase (Catalytic Domain)"/>
    <property type="match status" value="1"/>
</dbReference>
<organism evidence="3 4">
    <name type="scientific">Halovivax ruber (strain DSM 18193 / JCM 13892 / XH-70)</name>
    <dbReference type="NCBI Taxonomy" id="797302"/>
    <lineage>
        <taxon>Archaea</taxon>
        <taxon>Methanobacteriati</taxon>
        <taxon>Methanobacteriota</taxon>
        <taxon>Stenosarchaea group</taxon>
        <taxon>Halobacteria</taxon>
        <taxon>Halobacteriales</taxon>
        <taxon>Natrialbaceae</taxon>
        <taxon>Halovivax</taxon>
    </lineage>
</organism>
<feature type="transmembrane region" description="Helical" evidence="2">
    <location>
        <begin position="543"/>
        <end position="561"/>
    </location>
</feature>
<keyword evidence="2" id="KW-0472">Membrane</keyword>
<evidence type="ECO:0008006" key="5">
    <source>
        <dbReference type="Google" id="ProtNLM"/>
    </source>
</evidence>
<evidence type="ECO:0000313" key="4">
    <source>
        <dbReference type="Proteomes" id="UP000010846"/>
    </source>
</evidence>
<dbReference type="EMBL" id="CP003050">
    <property type="protein sequence ID" value="AGB14774.1"/>
    <property type="molecule type" value="Genomic_DNA"/>
</dbReference>
<accession>L0I7V2</accession>
<dbReference type="eggNOG" id="arCOG02980">
    <property type="taxonomic scope" value="Archaea"/>
</dbReference>
<protein>
    <recommendedName>
        <fullName evidence="5">PGF-CTERM archaeal protein-sorting signal</fullName>
    </recommendedName>
</protein>
<dbReference type="NCBIfam" id="NF038145">
    <property type="entry name" value="Hvo_1808_fam"/>
    <property type="match status" value="1"/>
</dbReference>
<reference evidence="3" key="1">
    <citation type="submission" date="2011-09" db="EMBL/GenBank/DDBJ databases">
        <title>Complete sequence of Halovivax ruber XH-70.</title>
        <authorList>
            <consortium name="US DOE Joint Genome Institute"/>
            <person name="Lucas S."/>
            <person name="Han J."/>
            <person name="Lapidus A."/>
            <person name="Cheng J.-F."/>
            <person name="Goodwin L."/>
            <person name="Pitluck S."/>
            <person name="Peters L."/>
            <person name="Mikhailova N."/>
            <person name="Davenport K."/>
            <person name="Detter J.C."/>
            <person name="Han C."/>
            <person name="Tapia R."/>
            <person name="Land M."/>
            <person name="Hauser L."/>
            <person name="Kyrpides N."/>
            <person name="Ivanova N."/>
            <person name="Pagani I."/>
            <person name="Sproer C."/>
            <person name="Anderson I."/>
            <person name="Woyke T."/>
        </authorList>
    </citation>
    <scope>NUCLEOTIDE SEQUENCE</scope>
    <source>
        <strain evidence="3">XH-70</strain>
    </source>
</reference>
<gene>
    <name evidence="3" type="ordered locus">Halru_0122</name>
</gene>